<accession>A0A1H4TFL6</accession>
<feature type="transmembrane region" description="Helical" evidence="6">
    <location>
        <begin position="99"/>
        <end position="119"/>
    </location>
</feature>
<feature type="domain" description="EamA" evidence="7">
    <location>
        <begin position="162"/>
        <end position="293"/>
    </location>
</feature>
<gene>
    <name evidence="8" type="ORF">SAMN05443244_3741</name>
</gene>
<feature type="transmembrane region" description="Helical" evidence="6">
    <location>
        <begin position="253"/>
        <end position="273"/>
    </location>
</feature>
<evidence type="ECO:0000256" key="1">
    <source>
        <dbReference type="ARBA" id="ARBA00004651"/>
    </source>
</evidence>
<dbReference type="InterPro" id="IPR037185">
    <property type="entry name" value="EmrE-like"/>
</dbReference>
<protein>
    <submittedName>
        <fullName evidence="8">Permease of the drug/metabolite transporter (DMT) superfamily</fullName>
    </submittedName>
</protein>
<sequence>MTGTTRRQSVLAHLLLLATVAVWGGTFGVVKGALRDASPLLFNQLRMILAFVALAILHAREWPRMGRDAIKAGVVAGFFLAAGYELQTAGLVYTTPDRSAFLTGLVVVLVPLCSVVPRLHAPGASKPRATALLGATGAFAGIVLLTTPAGMPLREFTRGVNRGDVLSLLCAVAFAGHLLSLAHLARRIPTAQLATLQIGFAAVFMSIATPAIEHTYLHWTTSLVFALVVCALLATAAAFSIQSWAQQHLQASHTALLLALEPAFALLTALLFFGERLTLRSASGAALIFCSLVASELLSGAVSEQPEGNLILEGQSEER</sequence>
<name>A0A1H4TFL6_9BACT</name>
<feature type="transmembrane region" description="Helical" evidence="6">
    <location>
        <begin position="191"/>
        <end position="212"/>
    </location>
</feature>
<keyword evidence="2" id="KW-1003">Cell membrane</keyword>
<feature type="domain" description="EamA" evidence="7">
    <location>
        <begin position="12"/>
        <end position="146"/>
    </location>
</feature>
<dbReference type="Pfam" id="PF00892">
    <property type="entry name" value="EamA"/>
    <property type="match status" value="2"/>
</dbReference>
<dbReference type="SUPFAM" id="SSF103481">
    <property type="entry name" value="Multidrug resistance efflux transporter EmrE"/>
    <property type="match status" value="2"/>
</dbReference>
<evidence type="ECO:0000313" key="8">
    <source>
        <dbReference type="EMBL" id="SEC55235.1"/>
    </source>
</evidence>
<dbReference type="AlphaFoldDB" id="A0A1H4TFL6"/>
<evidence type="ECO:0000256" key="4">
    <source>
        <dbReference type="ARBA" id="ARBA00022989"/>
    </source>
</evidence>
<organism evidence="8 9">
    <name type="scientific">Terriglobus roseus</name>
    <dbReference type="NCBI Taxonomy" id="392734"/>
    <lineage>
        <taxon>Bacteria</taxon>
        <taxon>Pseudomonadati</taxon>
        <taxon>Acidobacteriota</taxon>
        <taxon>Terriglobia</taxon>
        <taxon>Terriglobales</taxon>
        <taxon>Acidobacteriaceae</taxon>
        <taxon>Terriglobus</taxon>
    </lineage>
</organism>
<comment type="subcellular location">
    <subcellularLocation>
        <location evidence="1">Cell membrane</location>
        <topology evidence="1">Multi-pass membrane protein</topology>
    </subcellularLocation>
</comment>
<keyword evidence="5 6" id="KW-0472">Membrane</keyword>
<dbReference type="RefSeq" id="WP_074655452.1">
    <property type="nucleotide sequence ID" value="NZ_FNSD01000001.1"/>
</dbReference>
<dbReference type="OrthoDB" id="9804865at2"/>
<dbReference type="InterPro" id="IPR000620">
    <property type="entry name" value="EamA_dom"/>
</dbReference>
<dbReference type="PANTHER" id="PTHR42920:SF5">
    <property type="entry name" value="EAMA DOMAIN-CONTAINING PROTEIN"/>
    <property type="match status" value="1"/>
</dbReference>
<evidence type="ECO:0000256" key="6">
    <source>
        <dbReference type="SAM" id="Phobius"/>
    </source>
</evidence>
<feature type="transmembrane region" description="Helical" evidence="6">
    <location>
        <begin position="218"/>
        <end position="241"/>
    </location>
</feature>
<evidence type="ECO:0000256" key="3">
    <source>
        <dbReference type="ARBA" id="ARBA00022692"/>
    </source>
</evidence>
<evidence type="ECO:0000313" key="9">
    <source>
        <dbReference type="Proteomes" id="UP000182409"/>
    </source>
</evidence>
<evidence type="ECO:0000256" key="5">
    <source>
        <dbReference type="ARBA" id="ARBA00023136"/>
    </source>
</evidence>
<reference evidence="8 9" key="1">
    <citation type="submission" date="2016-10" db="EMBL/GenBank/DDBJ databases">
        <authorList>
            <person name="de Groot N.N."/>
        </authorList>
    </citation>
    <scope>NUCLEOTIDE SEQUENCE [LARGE SCALE GENOMIC DNA]</scope>
    <source>
        <strain evidence="8 9">AB35.6</strain>
    </source>
</reference>
<evidence type="ECO:0000259" key="7">
    <source>
        <dbReference type="Pfam" id="PF00892"/>
    </source>
</evidence>
<dbReference type="EMBL" id="FNSD01000001">
    <property type="protein sequence ID" value="SEC55235.1"/>
    <property type="molecule type" value="Genomic_DNA"/>
</dbReference>
<feature type="transmembrane region" description="Helical" evidence="6">
    <location>
        <begin position="165"/>
        <end position="184"/>
    </location>
</feature>
<dbReference type="GO" id="GO:0005886">
    <property type="term" value="C:plasma membrane"/>
    <property type="evidence" value="ECO:0007669"/>
    <property type="project" value="UniProtKB-SubCell"/>
</dbReference>
<keyword evidence="4 6" id="KW-1133">Transmembrane helix</keyword>
<dbReference type="PANTHER" id="PTHR42920">
    <property type="entry name" value="OS03G0707200 PROTEIN-RELATED"/>
    <property type="match status" value="1"/>
</dbReference>
<proteinExistence type="predicted"/>
<keyword evidence="3 6" id="KW-0812">Transmembrane</keyword>
<feature type="transmembrane region" description="Helical" evidence="6">
    <location>
        <begin position="131"/>
        <end position="153"/>
    </location>
</feature>
<feature type="transmembrane region" description="Helical" evidence="6">
    <location>
        <begin position="69"/>
        <end position="87"/>
    </location>
</feature>
<dbReference type="Proteomes" id="UP000182409">
    <property type="component" value="Unassembled WGS sequence"/>
</dbReference>
<feature type="transmembrane region" description="Helical" evidence="6">
    <location>
        <begin position="40"/>
        <end position="57"/>
    </location>
</feature>
<dbReference type="InterPro" id="IPR051258">
    <property type="entry name" value="Diverse_Substrate_Transporter"/>
</dbReference>
<evidence type="ECO:0000256" key="2">
    <source>
        <dbReference type="ARBA" id="ARBA00022475"/>
    </source>
</evidence>